<dbReference type="InterPro" id="IPR023603">
    <property type="entry name" value="Low_specificity_L-TA-like"/>
</dbReference>
<evidence type="ECO:0000256" key="1">
    <source>
        <dbReference type="ARBA" id="ARBA00001933"/>
    </source>
</evidence>
<dbReference type="EMBL" id="JBHUCP010000009">
    <property type="protein sequence ID" value="MFD1530750.1"/>
    <property type="molecule type" value="Genomic_DNA"/>
</dbReference>
<protein>
    <submittedName>
        <fullName evidence="6">Threonine aldolase family protein</fullName>
    </submittedName>
</protein>
<dbReference type="InterPro" id="IPR015424">
    <property type="entry name" value="PyrdxlP-dep_Trfase"/>
</dbReference>
<dbReference type="Gene3D" id="3.40.640.10">
    <property type="entry name" value="Type I PLP-dependent aspartate aminotransferase-like (Major domain)"/>
    <property type="match status" value="1"/>
</dbReference>
<proteinExistence type="inferred from homology"/>
<evidence type="ECO:0000313" key="7">
    <source>
        <dbReference type="Proteomes" id="UP001597145"/>
    </source>
</evidence>
<reference evidence="7" key="1">
    <citation type="journal article" date="2019" name="Int. J. Syst. Evol. Microbiol.">
        <title>The Global Catalogue of Microorganisms (GCM) 10K type strain sequencing project: providing services to taxonomists for standard genome sequencing and annotation.</title>
        <authorList>
            <consortium name="The Broad Institute Genomics Platform"/>
            <consortium name="The Broad Institute Genome Sequencing Center for Infectious Disease"/>
            <person name="Wu L."/>
            <person name="Ma J."/>
        </authorList>
    </citation>
    <scope>NUCLEOTIDE SEQUENCE [LARGE SCALE GENOMIC DNA]</scope>
    <source>
        <strain evidence="7">JCM 12165</strain>
    </source>
</reference>
<dbReference type="NCBIfam" id="NF041359">
    <property type="entry name" value="GntG_guanitoxin"/>
    <property type="match status" value="1"/>
</dbReference>
<dbReference type="InterPro" id="IPR015421">
    <property type="entry name" value="PyrdxlP-dep_Trfase_major"/>
</dbReference>
<dbReference type="PANTHER" id="PTHR48097">
    <property type="entry name" value="L-THREONINE ALDOLASE-RELATED"/>
    <property type="match status" value="1"/>
</dbReference>
<keyword evidence="7" id="KW-1185">Reference proteome</keyword>
<comment type="caution">
    <text evidence="6">The sequence shown here is derived from an EMBL/GenBank/DDBJ whole genome shotgun (WGS) entry which is preliminary data.</text>
</comment>
<accession>A0ABW4FKF7</accession>
<dbReference type="Gene3D" id="3.90.1150.10">
    <property type="entry name" value="Aspartate Aminotransferase, domain 1"/>
    <property type="match status" value="1"/>
</dbReference>
<sequence>MRPTSRARRSAHDGPVDLRSDTVTRPTKQMRAAMAAAEVGDDVLDGDPTMRELEERVAGLLGTADAMWTPSGSMGNLIALMHHLERGDTFLAPEGAHVLSNELGTAAWLAGGMPQPLPHDAGPGKVSPTAVRRAAGTAGPYYALRTTLLCLENTHNAAGGAVMAPDEHAAVVSAARAAKLKVHLDGARIWHAAVALGVPPAALTVGADTVQVCLSKGLGAPVGSVVAGSADFVADARRLRKMLGGGVRQGGVVAAAGLVALDRIGRLHEDHERARTLAAGLRERGWQAAVPQTNIVLVAVADLEGTLERFAAAGVRASAMSGQVRLMTHADLSDADITTALDRIGQVEPGSTGGAPARGRGLRSAVDRAPAGPAGQ</sequence>
<comment type="similarity">
    <text evidence="2">Belongs to the threonine aldolase family.</text>
</comment>
<dbReference type="RefSeq" id="WP_343970488.1">
    <property type="nucleotide sequence ID" value="NZ_BAAAJG010000002.1"/>
</dbReference>
<dbReference type="PANTHER" id="PTHR48097:SF9">
    <property type="entry name" value="L-THREONINE ALDOLASE"/>
    <property type="match status" value="1"/>
</dbReference>
<evidence type="ECO:0000256" key="3">
    <source>
        <dbReference type="ARBA" id="ARBA00022898"/>
    </source>
</evidence>
<dbReference type="InterPro" id="IPR015422">
    <property type="entry name" value="PyrdxlP-dep_Trfase_small"/>
</dbReference>
<dbReference type="InterPro" id="IPR001597">
    <property type="entry name" value="ArAA_b-elim_lyase/Thr_aldolase"/>
</dbReference>
<feature type="region of interest" description="Disordered" evidence="4">
    <location>
        <begin position="1"/>
        <end position="26"/>
    </location>
</feature>
<dbReference type="PIRSF" id="PIRSF017617">
    <property type="entry name" value="Thr_aldolase"/>
    <property type="match status" value="1"/>
</dbReference>
<feature type="region of interest" description="Disordered" evidence="4">
    <location>
        <begin position="345"/>
        <end position="376"/>
    </location>
</feature>
<organism evidence="6 7">
    <name type="scientific">Pseudonocardia aurantiaca</name>
    <dbReference type="NCBI Taxonomy" id="75290"/>
    <lineage>
        <taxon>Bacteria</taxon>
        <taxon>Bacillati</taxon>
        <taxon>Actinomycetota</taxon>
        <taxon>Actinomycetes</taxon>
        <taxon>Pseudonocardiales</taxon>
        <taxon>Pseudonocardiaceae</taxon>
        <taxon>Pseudonocardia</taxon>
    </lineage>
</organism>
<name>A0ABW4FKF7_9PSEU</name>
<feature type="compositionally biased region" description="Basic and acidic residues" evidence="4">
    <location>
        <begin position="10"/>
        <end position="22"/>
    </location>
</feature>
<feature type="domain" description="Aromatic amino acid beta-eliminating lyase/threonine aldolase" evidence="5">
    <location>
        <begin position="17"/>
        <end position="301"/>
    </location>
</feature>
<gene>
    <name evidence="6" type="ORF">ACFSCY_14985</name>
</gene>
<evidence type="ECO:0000313" key="6">
    <source>
        <dbReference type="EMBL" id="MFD1530750.1"/>
    </source>
</evidence>
<comment type="cofactor">
    <cofactor evidence="1">
        <name>pyridoxal 5'-phosphate</name>
        <dbReference type="ChEBI" id="CHEBI:597326"/>
    </cofactor>
</comment>
<keyword evidence="3" id="KW-0663">Pyridoxal phosphate</keyword>
<dbReference type="SUPFAM" id="SSF53383">
    <property type="entry name" value="PLP-dependent transferases"/>
    <property type="match status" value="1"/>
</dbReference>
<evidence type="ECO:0000256" key="2">
    <source>
        <dbReference type="ARBA" id="ARBA00006966"/>
    </source>
</evidence>
<evidence type="ECO:0000256" key="4">
    <source>
        <dbReference type="SAM" id="MobiDB-lite"/>
    </source>
</evidence>
<dbReference type="Pfam" id="PF01212">
    <property type="entry name" value="Beta_elim_lyase"/>
    <property type="match status" value="1"/>
</dbReference>
<dbReference type="Proteomes" id="UP001597145">
    <property type="component" value="Unassembled WGS sequence"/>
</dbReference>
<evidence type="ECO:0000259" key="5">
    <source>
        <dbReference type="Pfam" id="PF01212"/>
    </source>
</evidence>